<dbReference type="InterPro" id="IPR028974">
    <property type="entry name" value="TSP_type-3_rpt"/>
</dbReference>
<dbReference type="Pfam" id="PF17963">
    <property type="entry name" value="Big_9"/>
    <property type="match status" value="6"/>
</dbReference>
<dbReference type="RefSeq" id="WP_248936607.1">
    <property type="nucleotide sequence ID" value="NZ_JAKILF010000005.1"/>
</dbReference>
<feature type="chain" id="PRO_5045534035" evidence="2">
    <location>
        <begin position="33"/>
        <end position="1758"/>
    </location>
</feature>
<feature type="region of interest" description="Disordered" evidence="1">
    <location>
        <begin position="1220"/>
        <end position="1256"/>
    </location>
</feature>
<evidence type="ECO:0000313" key="4">
    <source>
        <dbReference type="Proteomes" id="UP001595621"/>
    </source>
</evidence>
<protein>
    <submittedName>
        <fullName evidence="3">Tandem-95 repeat protein</fullName>
    </submittedName>
</protein>
<dbReference type="PANTHER" id="PTHR10199:SF119">
    <property type="entry name" value="RE20510P"/>
    <property type="match status" value="1"/>
</dbReference>
<gene>
    <name evidence="3" type="ORF">ACFOE0_01285</name>
</gene>
<dbReference type="Gene3D" id="4.10.1080.10">
    <property type="entry name" value="TSP type-3 repeat"/>
    <property type="match status" value="2"/>
</dbReference>
<organism evidence="3 4">
    <name type="scientific">Shewanella submarina</name>
    <dbReference type="NCBI Taxonomy" id="2016376"/>
    <lineage>
        <taxon>Bacteria</taxon>
        <taxon>Pseudomonadati</taxon>
        <taxon>Pseudomonadota</taxon>
        <taxon>Gammaproteobacteria</taxon>
        <taxon>Alteromonadales</taxon>
        <taxon>Shewanellaceae</taxon>
        <taxon>Shewanella</taxon>
    </lineage>
</organism>
<feature type="compositionally biased region" description="Acidic residues" evidence="1">
    <location>
        <begin position="1093"/>
        <end position="1122"/>
    </location>
</feature>
<proteinExistence type="predicted"/>
<feature type="compositionally biased region" description="Basic and acidic residues" evidence="1">
    <location>
        <begin position="1235"/>
        <end position="1245"/>
    </location>
</feature>
<evidence type="ECO:0000256" key="2">
    <source>
        <dbReference type="SAM" id="SignalP"/>
    </source>
</evidence>
<name>A0ABV7GCT9_9GAMM</name>
<feature type="signal peptide" evidence="2">
    <location>
        <begin position="1"/>
        <end position="32"/>
    </location>
</feature>
<evidence type="ECO:0000256" key="1">
    <source>
        <dbReference type="SAM" id="MobiDB-lite"/>
    </source>
</evidence>
<keyword evidence="2" id="KW-0732">Signal</keyword>
<dbReference type="PANTHER" id="PTHR10199">
    <property type="entry name" value="THROMBOSPONDIN"/>
    <property type="match status" value="1"/>
</dbReference>
<feature type="compositionally biased region" description="Acidic residues" evidence="1">
    <location>
        <begin position="1496"/>
        <end position="1516"/>
    </location>
</feature>
<accession>A0ABV7GCT9</accession>
<dbReference type="Gene3D" id="2.60.40.3440">
    <property type="match status" value="6"/>
</dbReference>
<feature type="region of interest" description="Disordered" evidence="1">
    <location>
        <begin position="1678"/>
        <end position="1716"/>
    </location>
</feature>
<feature type="region of interest" description="Disordered" evidence="1">
    <location>
        <begin position="1093"/>
        <end position="1153"/>
    </location>
</feature>
<dbReference type="Proteomes" id="UP001595621">
    <property type="component" value="Unassembled WGS sequence"/>
</dbReference>
<reference evidence="4" key="1">
    <citation type="journal article" date="2019" name="Int. J. Syst. Evol. Microbiol.">
        <title>The Global Catalogue of Microorganisms (GCM) 10K type strain sequencing project: providing services to taxonomists for standard genome sequencing and annotation.</title>
        <authorList>
            <consortium name="The Broad Institute Genomics Platform"/>
            <consortium name="The Broad Institute Genome Sequencing Center for Infectious Disease"/>
            <person name="Wu L."/>
            <person name="Ma J."/>
        </authorList>
    </citation>
    <scope>NUCLEOTIDE SEQUENCE [LARGE SCALE GENOMIC DNA]</scope>
    <source>
        <strain evidence="4">KCTC 52277</strain>
    </source>
</reference>
<evidence type="ECO:0000313" key="3">
    <source>
        <dbReference type="EMBL" id="MFC3136827.1"/>
    </source>
</evidence>
<keyword evidence="4" id="KW-1185">Reference proteome</keyword>
<feature type="region of interest" description="Disordered" evidence="1">
    <location>
        <begin position="1565"/>
        <end position="1595"/>
    </location>
</feature>
<feature type="compositionally biased region" description="Acidic residues" evidence="1">
    <location>
        <begin position="1692"/>
        <end position="1709"/>
    </location>
</feature>
<dbReference type="EMBL" id="JBHRTD010000001">
    <property type="protein sequence ID" value="MFC3136827.1"/>
    <property type="molecule type" value="Genomic_DNA"/>
</dbReference>
<sequence>MVRIATRKTSTRLFAVFATIVAYSHLLPLSHATDYSDAGAVATGYTGPTSEASKLEGFGTTTPDDTAYLGAVQSDGSYTLVWRAWDIYGENKVALQKFNADGTQSGSALTLGSRDKIESPQIIQLNDDGDLLVTWTGYNNSATLNTHSYAQVVYADPSAHGGATVGPEIDLGSSALRSVTSAHSGTTSVIVWANSFNLYMQPLDENGDKVGGAQVIGAISANTNGYPIEAKAEVTVLDNGNYVVSWAQGATSTATNTVLLSSSAQKIGNTQTLNIGGTDGVGDYETNVVSIGSDDLYAIVGASGGVVKMALVDGTTNVPEANSTQTLSLAGTSSNDMPSIAAVGSAGEFVVIWRGIESSQWHTYIQHFDADGVKDIPVGKFMASGGHGPGKVVGVGSEGDYVIAWASVTGGNYDVHTQKYNVDGSLDGPQLTYEGENASVNTLGFDIEAVGDDGAYIISYVGQDSAANGSDQSVYLARVDASGNKILSYVAGGSGDFDITTNLNLISGYYIATYSTGSLVANGSAYASGSQIPVIDWQNVKLNNAEGALYDLVVTATFPVTINEDSILYIHSSGLLADGYSQSLFSVQNPAQGSAVLNGELITYTPVSHYYGADSFTFKISNNTADTYSGTVLLNIDSVNDQPVANAQSVTVTEDISSGVTLTGTDIEGSSLSYSIVSSPASGVLSGTPPNLTYTANADFNGADSFTFKVNDGALDSTAATVSLTVNAVNDLPTAIRQSVTVTEDITKAITLNGTDVDGDSLTYSLVSSPSNGVLTGTIPNLSYTPNADYNGADSFTFKVNDGTGDSGTAIVSITVNAVNDAPVADAQSVAVTEDVARVITLTSSDSDGDTLTYSIVSSPADGTLSGTLPNITYTPDADFNGADSFTFKVNDGTEDSAAATVTLTIAAVNDLPTANAQSVTVTEDIAKAITLSGADVDGDNLTYSLVSSPSNGVLTGTIPNFSYTPNADYNGADSFSFKVNDGSGDSNTAMISINVVEKNDAPVANSQTLELVQGTAVDILLGASDPEGQSLSYLLTSYPEQGVLSGSEANLTYTPDANFSGSDSFNFIANDGELDSNTAVVTLVVLGDLDGDGIPDNQDADDDGDGIDDLTEGTGDSDGDGIPDYRDTDSDNDGIPDEKEGLTDSDGDGIPDYLDISLDEDRDGIPDIIEGPQDWDKDGVANYLDIDSDNDGLLDGYEADLSGIDADADGIDDRLDTDQTLGVDVNGDGIDDNVTARDSDKDGSPDYLDTDSDDDRISDYLEASSARLDADGDGIADPYDTDNTLGQDLDTDGIDDSFDIDYTGFLDADLDGISDTHMREQDTDSDGLQDYRDLDADNDGLIDTAEAAGRADGKMTVLLQGEIHMRDSDGDGIADHRDLDSDNDGIPDVVEAGGVDINQDGLVDAANGLIVFPLDSDSDGVHDFYDLDSDNDGIFDIVSISAHLLDDNTDGRIDQSADRDFDGIDDAWDNAPDRFGTAAATDPDGDGVPIALDLDNDNDGLSDLVEGLEDTDQDNVPDYLDRDSDNDGLSDTFDNRLPSALGLDSDLDGIDDAWDIDAVGGLDDDNDGIADRFKPQDTNENGTSNQRDIDTDGDTIPDSVEQLLADLAGIDANLNGVDDAIDVLITLGEDVDQDGIDDDAVAAGTISDMGDVDQDGILNFMDLDSDGDCIPDQIEGIDDTDRDGIPNFLDPDSDNDGIPDEDENDDANNDGINDRLQVYRYPPHELRVDYGSGSLNWSWVVGIFVLIGWRRRQITLR</sequence>
<dbReference type="NCBIfam" id="NF012211">
    <property type="entry name" value="tand_rpt_95"/>
    <property type="match status" value="6"/>
</dbReference>
<feature type="region of interest" description="Disordered" evidence="1">
    <location>
        <begin position="1269"/>
        <end position="1289"/>
    </location>
</feature>
<feature type="region of interest" description="Disordered" evidence="1">
    <location>
        <begin position="1496"/>
        <end position="1532"/>
    </location>
</feature>
<comment type="caution">
    <text evidence="3">The sequence shown here is derived from an EMBL/GenBank/DDBJ whole genome shotgun (WGS) entry which is preliminary data.</text>
</comment>